<comment type="caution">
    <text evidence="1">The sequence shown here is derived from an EMBL/GenBank/DDBJ whole genome shotgun (WGS) entry which is preliminary data.</text>
</comment>
<protein>
    <submittedName>
        <fullName evidence="1">Uncharacterized protein</fullName>
    </submittedName>
</protein>
<dbReference type="AlphaFoldDB" id="A0A0F9N934"/>
<feature type="non-terminal residue" evidence="1">
    <location>
        <position position="32"/>
    </location>
</feature>
<sequence length="32" mass="3529">MTEILNADKTCWNCPAAKLMGNVDFRACGQAR</sequence>
<reference evidence="1" key="1">
    <citation type="journal article" date="2015" name="Nature">
        <title>Complex archaea that bridge the gap between prokaryotes and eukaryotes.</title>
        <authorList>
            <person name="Spang A."/>
            <person name="Saw J.H."/>
            <person name="Jorgensen S.L."/>
            <person name="Zaremba-Niedzwiedzka K."/>
            <person name="Martijn J."/>
            <person name="Lind A.E."/>
            <person name="van Eijk R."/>
            <person name="Schleper C."/>
            <person name="Guy L."/>
            <person name="Ettema T.J."/>
        </authorList>
    </citation>
    <scope>NUCLEOTIDE SEQUENCE</scope>
</reference>
<dbReference type="EMBL" id="LAZR01004460">
    <property type="protein sequence ID" value="KKN08417.1"/>
    <property type="molecule type" value="Genomic_DNA"/>
</dbReference>
<proteinExistence type="predicted"/>
<evidence type="ECO:0000313" key="1">
    <source>
        <dbReference type="EMBL" id="KKN08417.1"/>
    </source>
</evidence>
<accession>A0A0F9N934</accession>
<organism evidence="1">
    <name type="scientific">marine sediment metagenome</name>
    <dbReference type="NCBI Taxonomy" id="412755"/>
    <lineage>
        <taxon>unclassified sequences</taxon>
        <taxon>metagenomes</taxon>
        <taxon>ecological metagenomes</taxon>
    </lineage>
</organism>
<name>A0A0F9N934_9ZZZZ</name>
<gene>
    <name evidence="1" type="ORF">LCGC14_1056970</name>
</gene>